<evidence type="ECO:0000313" key="1">
    <source>
        <dbReference type="EMBL" id="BCZ46604.1"/>
    </source>
</evidence>
<protein>
    <submittedName>
        <fullName evidence="1">Uncharacterized protein</fullName>
    </submittedName>
</protein>
<sequence length="72" mass="8347">MKIYDILLNISKINLKEEDGKNALSNDMKETKEELKEIFISAEMKFTDKQVEDVCNALLESYGKITVKYLDL</sequence>
<evidence type="ECO:0000313" key="2">
    <source>
        <dbReference type="Proteomes" id="UP000824633"/>
    </source>
</evidence>
<proteinExistence type="predicted"/>
<organism evidence="1 2">
    <name type="scientific">Clostridium gelidum</name>
    <dbReference type="NCBI Taxonomy" id="704125"/>
    <lineage>
        <taxon>Bacteria</taxon>
        <taxon>Bacillati</taxon>
        <taxon>Bacillota</taxon>
        <taxon>Clostridia</taxon>
        <taxon>Eubacteriales</taxon>
        <taxon>Clostridiaceae</taxon>
        <taxon>Clostridium</taxon>
    </lineage>
</organism>
<accession>A0ABM7TC92</accession>
<dbReference type="Proteomes" id="UP000824633">
    <property type="component" value="Chromosome"/>
</dbReference>
<keyword evidence="2" id="KW-1185">Reference proteome</keyword>
<name>A0ABM7TC92_9CLOT</name>
<dbReference type="RefSeq" id="WP_224038078.1">
    <property type="nucleotide sequence ID" value="NZ_AP024849.1"/>
</dbReference>
<gene>
    <name evidence="1" type="ORF">psyc5s11_26710</name>
</gene>
<reference evidence="2" key="1">
    <citation type="submission" date="2021-07" db="EMBL/GenBank/DDBJ databases">
        <title>Complete genome sequencing of a Clostridium isolate.</title>
        <authorList>
            <person name="Ueki A."/>
            <person name="Tonouchi A."/>
        </authorList>
    </citation>
    <scope>NUCLEOTIDE SEQUENCE [LARGE SCALE GENOMIC DNA]</scope>
    <source>
        <strain evidence="2">C5S11</strain>
    </source>
</reference>
<dbReference type="EMBL" id="AP024849">
    <property type="protein sequence ID" value="BCZ46604.1"/>
    <property type="molecule type" value="Genomic_DNA"/>
</dbReference>